<organism evidence="1 2">
    <name type="scientific">Eretmocerus hayati</name>
    <dbReference type="NCBI Taxonomy" id="131215"/>
    <lineage>
        <taxon>Eukaryota</taxon>
        <taxon>Metazoa</taxon>
        <taxon>Ecdysozoa</taxon>
        <taxon>Arthropoda</taxon>
        <taxon>Hexapoda</taxon>
        <taxon>Insecta</taxon>
        <taxon>Pterygota</taxon>
        <taxon>Neoptera</taxon>
        <taxon>Endopterygota</taxon>
        <taxon>Hymenoptera</taxon>
        <taxon>Apocrita</taxon>
        <taxon>Proctotrupomorpha</taxon>
        <taxon>Chalcidoidea</taxon>
        <taxon>Aphelinidae</taxon>
        <taxon>Aphelininae</taxon>
        <taxon>Eretmocerus</taxon>
    </lineage>
</organism>
<name>A0ACC2PNN1_9HYME</name>
<accession>A0ACC2PNN1</accession>
<feature type="non-terminal residue" evidence="1">
    <location>
        <position position="148"/>
    </location>
</feature>
<proteinExistence type="predicted"/>
<evidence type="ECO:0000313" key="2">
    <source>
        <dbReference type="Proteomes" id="UP001239111"/>
    </source>
</evidence>
<evidence type="ECO:0000313" key="1">
    <source>
        <dbReference type="EMBL" id="KAJ8684631.1"/>
    </source>
</evidence>
<reference evidence="1" key="1">
    <citation type="submission" date="2023-04" db="EMBL/GenBank/DDBJ databases">
        <title>A chromosome-level genome assembly of the parasitoid wasp Eretmocerus hayati.</title>
        <authorList>
            <person name="Zhong Y."/>
            <person name="Liu S."/>
            <person name="Liu Y."/>
        </authorList>
    </citation>
    <scope>NUCLEOTIDE SEQUENCE</scope>
    <source>
        <strain evidence="1">ZJU_SS_LIU_2023</strain>
    </source>
</reference>
<protein>
    <submittedName>
        <fullName evidence="1">Uncharacterized protein</fullName>
    </submittedName>
</protein>
<dbReference type="Proteomes" id="UP001239111">
    <property type="component" value="Chromosome 1"/>
</dbReference>
<comment type="caution">
    <text evidence="1">The sequence shown here is derived from an EMBL/GenBank/DDBJ whole genome shotgun (WGS) entry which is preliminary data.</text>
</comment>
<keyword evidence="2" id="KW-1185">Reference proteome</keyword>
<dbReference type="EMBL" id="CM056741">
    <property type="protein sequence ID" value="KAJ8684631.1"/>
    <property type="molecule type" value="Genomic_DNA"/>
</dbReference>
<feature type="non-terminal residue" evidence="1">
    <location>
        <position position="1"/>
    </location>
</feature>
<gene>
    <name evidence="1" type="ORF">QAD02_020424</name>
</gene>
<sequence length="148" mass="17032">DLRINGGLHMEKNLNDQRFDTSSKLATIRHLSCPGFPHRIQFSVVKLIVSLTVSTFVILAYFILQTEYLPFARNAQHFSERGQEVPESRVLLVVDSDTKLVPLTSTTKEDEARTSFKPVDDRTIRRKRHVQNKLDCGDRKEECEFVLS</sequence>